<dbReference type="OrthoDB" id="1929840at2759"/>
<dbReference type="Proteomes" id="UP000515151">
    <property type="component" value="Chromosome 5"/>
</dbReference>
<evidence type="ECO:0000259" key="2">
    <source>
        <dbReference type="Pfam" id="PF05678"/>
    </source>
</evidence>
<evidence type="ECO:0000256" key="1">
    <source>
        <dbReference type="SAM" id="MobiDB-lite"/>
    </source>
</evidence>
<dbReference type="PANTHER" id="PTHR33624:SF2">
    <property type="entry name" value="SIGMA FACTOR BINDING PROTEIN 1, CHLOROPLASTIC"/>
    <property type="match status" value="1"/>
</dbReference>
<feature type="domain" description="VQ" evidence="2">
    <location>
        <begin position="23"/>
        <end position="50"/>
    </location>
</feature>
<dbReference type="RefSeq" id="XP_031397853.1">
    <property type="nucleotide sequence ID" value="XM_031541993.1"/>
</dbReference>
<sequence>MMGKQKPSKDTMTKKKPLKITYISSPVMVRATTASEFRAIVQELTGKDSDVGVLSPHDEEAGTINRELGTTQNVPADHTGFMANNFPANWPRTADDDRKCFYLDKAFDFPKNPMAVPGFGLDEVFSWKEFSEGFVGFQSSHYVST</sequence>
<organism evidence="3 4">
    <name type="scientific">Punica granatum</name>
    <name type="common">Pomegranate</name>
    <dbReference type="NCBI Taxonomy" id="22663"/>
    <lineage>
        <taxon>Eukaryota</taxon>
        <taxon>Viridiplantae</taxon>
        <taxon>Streptophyta</taxon>
        <taxon>Embryophyta</taxon>
        <taxon>Tracheophyta</taxon>
        <taxon>Spermatophyta</taxon>
        <taxon>Magnoliopsida</taxon>
        <taxon>eudicotyledons</taxon>
        <taxon>Gunneridae</taxon>
        <taxon>Pentapetalae</taxon>
        <taxon>rosids</taxon>
        <taxon>malvids</taxon>
        <taxon>Myrtales</taxon>
        <taxon>Lythraceae</taxon>
        <taxon>Punica</taxon>
    </lineage>
</organism>
<evidence type="ECO:0000313" key="3">
    <source>
        <dbReference type="Proteomes" id="UP000515151"/>
    </source>
</evidence>
<dbReference type="InterPro" id="IPR008889">
    <property type="entry name" value="VQ"/>
</dbReference>
<feature type="compositionally biased region" description="Basic and acidic residues" evidence="1">
    <location>
        <begin position="49"/>
        <end position="60"/>
    </location>
</feature>
<dbReference type="Pfam" id="PF05678">
    <property type="entry name" value="VQ"/>
    <property type="match status" value="1"/>
</dbReference>
<accession>A0A6P8DZK8</accession>
<dbReference type="PANTHER" id="PTHR33624">
    <property type="entry name" value="SIGMA FACTOR BINDING PROTEIN 1, CHLOROPLASTIC"/>
    <property type="match status" value="1"/>
</dbReference>
<reference evidence="3" key="1">
    <citation type="journal article" date="2020" name="Plant Biotechnol. J.">
        <title>The pomegranate (Punica granatum L.) draft genome dissects genetic divergence between soft- and hard-seeded cultivars.</title>
        <authorList>
            <person name="Luo X."/>
            <person name="Li H."/>
            <person name="Wu Z."/>
            <person name="Yao W."/>
            <person name="Zhao P."/>
            <person name="Cao D."/>
            <person name="Yu H."/>
            <person name="Li K."/>
            <person name="Poudel K."/>
            <person name="Zhao D."/>
            <person name="Zhang F."/>
            <person name="Xia X."/>
            <person name="Chen L."/>
            <person name="Wang Q."/>
            <person name="Jing D."/>
            <person name="Cao S."/>
        </authorList>
    </citation>
    <scope>NUCLEOTIDE SEQUENCE [LARGE SCALE GENOMIC DNA]</scope>
    <source>
        <strain evidence="3">cv. Tunisia</strain>
    </source>
</reference>
<dbReference type="AlphaFoldDB" id="A0A6P8DZK8"/>
<gene>
    <name evidence="4" type="primary">LOC116208505</name>
</gene>
<dbReference type="InterPro" id="IPR039335">
    <property type="entry name" value="SIB1/2"/>
</dbReference>
<protein>
    <submittedName>
        <fullName evidence="4">Uncharacterized protein LOC116208505</fullName>
    </submittedName>
</protein>
<keyword evidence="3" id="KW-1185">Reference proteome</keyword>
<feature type="region of interest" description="Disordered" evidence="1">
    <location>
        <begin position="49"/>
        <end position="76"/>
    </location>
</feature>
<evidence type="ECO:0000313" key="4">
    <source>
        <dbReference type="RefSeq" id="XP_031397853.1"/>
    </source>
</evidence>
<name>A0A6P8DZK8_PUNGR</name>
<dbReference type="GeneID" id="116208505"/>
<proteinExistence type="predicted"/>
<reference evidence="4" key="2">
    <citation type="submission" date="2025-08" db="UniProtKB">
        <authorList>
            <consortium name="RefSeq"/>
        </authorList>
    </citation>
    <scope>IDENTIFICATION</scope>
    <source>
        <tissue evidence="4">Leaf</tissue>
    </source>
</reference>